<dbReference type="EMBL" id="CP042306">
    <property type="protein sequence ID" value="QDZ06922.1"/>
    <property type="molecule type" value="Genomic_DNA"/>
</dbReference>
<reference evidence="1 2" key="1">
    <citation type="submission" date="2019-07" db="EMBL/GenBank/DDBJ databases">
        <title>Full genome sequence of Sphingomonas sp. 4R-6-7(HKS19).</title>
        <authorList>
            <person name="Im W.-T."/>
        </authorList>
    </citation>
    <scope>NUCLEOTIDE SEQUENCE [LARGE SCALE GENOMIC DNA]</scope>
    <source>
        <strain evidence="1 2">HKS19</strain>
    </source>
</reference>
<organism evidence="1 2">
    <name type="scientific">Sphingomonas panacisoli</name>
    <dbReference type="NCBI Taxonomy" id="1813879"/>
    <lineage>
        <taxon>Bacteria</taxon>
        <taxon>Pseudomonadati</taxon>
        <taxon>Pseudomonadota</taxon>
        <taxon>Alphaproteobacteria</taxon>
        <taxon>Sphingomonadales</taxon>
        <taxon>Sphingomonadaceae</taxon>
        <taxon>Sphingomonas</taxon>
    </lineage>
</organism>
<evidence type="ECO:0000313" key="2">
    <source>
        <dbReference type="Proteomes" id="UP000315673"/>
    </source>
</evidence>
<dbReference type="RefSeq" id="WP_146570006.1">
    <property type="nucleotide sequence ID" value="NZ_CP042306.1"/>
</dbReference>
<accession>A0A5B8LH41</accession>
<dbReference type="AlphaFoldDB" id="A0A5B8LH41"/>
<sequence>MLFHISIDANDPQRVATVIAELWQGQVAPFPPVIAGSWVALAGDERGSLIEVYPRGTELVVAEGDADSYGVIRTPASGTATHFAMATSLDTDAVFAIAARENWPAKYRKRGDMFGVIEFWIEGWRMIEVLTPVMQSEYLSAIPGASHALFEAQMKSG</sequence>
<protein>
    <recommendedName>
        <fullName evidence="3">VOC domain-containing protein</fullName>
    </recommendedName>
</protein>
<dbReference type="KEGG" id="spai:FPZ24_05025"/>
<evidence type="ECO:0000313" key="1">
    <source>
        <dbReference type="EMBL" id="QDZ06922.1"/>
    </source>
</evidence>
<gene>
    <name evidence="1" type="ORF">FPZ24_05025</name>
</gene>
<name>A0A5B8LH41_9SPHN</name>
<keyword evidence="2" id="KW-1185">Reference proteome</keyword>
<proteinExistence type="predicted"/>
<dbReference type="Proteomes" id="UP000315673">
    <property type="component" value="Chromosome"/>
</dbReference>
<dbReference type="OrthoDB" id="512901at2"/>
<evidence type="ECO:0008006" key="3">
    <source>
        <dbReference type="Google" id="ProtNLM"/>
    </source>
</evidence>